<evidence type="ECO:0000313" key="2">
    <source>
        <dbReference type="Proteomes" id="UP000663067"/>
    </source>
</evidence>
<keyword evidence="2" id="KW-1185">Reference proteome</keyword>
<accession>A0ABX7S394</accession>
<name>A0ABX7S394_9BIFI</name>
<sequence>MRFEDYSPEMQEKLIALGNAAADAIEEKTAPNSGIPENDPDFSPDLEISRLLNRRKSELETIDARIAQMVLIMRQRGQSWETIGHKLGITGEATRLRYAKLMKP</sequence>
<evidence type="ECO:0000313" key="1">
    <source>
        <dbReference type="EMBL" id="QSY58088.1"/>
    </source>
</evidence>
<gene>
    <name evidence="1" type="ORF">BLI708_01825</name>
</gene>
<dbReference type="RefSeq" id="WP_101626081.1">
    <property type="nucleotide sequence ID" value="NZ_CP071591.1"/>
</dbReference>
<dbReference type="EMBL" id="CP071591">
    <property type="protein sequence ID" value="QSY58088.1"/>
    <property type="molecule type" value="Genomic_DNA"/>
</dbReference>
<organism evidence="1 2">
    <name type="scientific">Bifidobacterium imperatoris</name>
    <dbReference type="NCBI Taxonomy" id="2020965"/>
    <lineage>
        <taxon>Bacteria</taxon>
        <taxon>Bacillati</taxon>
        <taxon>Actinomycetota</taxon>
        <taxon>Actinomycetes</taxon>
        <taxon>Bifidobacteriales</taxon>
        <taxon>Bifidobacteriaceae</taxon>
        <taxon>Bifidobacterium</taxon>
    </lineage>
</organism>
<protein>
    <submittedName>
        <fullName evidence="1">Uncharacterized protein</fullName>
    </submittedName>
</protein>
<reference evidence="1 2" key="1">
    <citation type="submission" date="2021-03" db="EMBL/GenBank/DDBJ databases">
        <title>Genome sequencing of Bifidobacterium imperatoris JCM 32708.</title>
        <authorList>
            <person name="Kim J."/>
        </authorList>
    </citation>
    <scope>NUCLEOTIDE SEQUENCE [LARGE SCALE GENOMIC DNA]</scope>
    <source>
        <strain evidence="1 2">JCM 32708</strain>
    </source>
</reference>
<dbReference type="Proteomes" id="UP000663067">
    <property type="component" value="Chromosome"/>
</dbReference>
<proteinExistence type="predicted"/>